<dbReference type="Pfam" id="PF05425">
    <property type="entry name" value="CopD"/>
    <property type="match status" value="1"/>
</dbReference>
<feature type="domain" description="Copper resistance protein D" evidence="2">
    <location>
        <begin position="43"/>
        <end position="134"/>
    </location>
</feature>
<keyword evidence="1" id="KW-0812">Transmembrane</keyword>
<evidence type="ECO:0000259" key="2">
    <source>
        <dbReference type="Pfam" id="PF05425"/>
    </source>
</evidence>
<name>A0AAE3SMJ4_9FLAO</name>
<dbReference type="AlphaFoldDB" id="A0AAE3SMJ4"/>
<keyword evidence="1" id="KW-0472">Membrane</keyword>
<evidence type="ECO:0000313" key="4">
    <source>
        <dbReference type="Proteomes" id="UP001207116"/>
    </source>
</evidence>
<comment type="caution">
    <text evidence="3">The sequence shown here is derived from an EMBL/GenBank/DDBJ whole genome shotgun (WGS) entry which is preliminary data.</text>
</comment>
<keyword evidence="4" id="KW-1185">Reference proteome</keyword>
<sequence>MILKSIIFIHILAATIWTGGHLILSIGILPKAMRNRDFRIIEQFESRFEPIGLPALLILILTGTYITTVYTPDIFMFNWQDHFTRHILLKYGLLIITLILAIHARFYLIPKKALRPLSVHIILVTIIAILFVLLGFSARSGGIL</sequence>
<dbReference type="Proteomes" id="UP001207116">
    <property type="component" value="Unassembled WGS sequence"/>
</dbReference>
<feature type="transmembrane region" description="Helical" evidence="1">
    <location>
        <begin position="120"/>
        <end position="138"/>
    </location>
</feature>
<dbReference type="EMBL" id="JAPFQP010000001">
    <property type="protein sequence ID" value="MCX2718767.1"/>
    <property type="molecule type" value="Genomic_DNA"/>
</dbReference>
<gene>
    <name evidence="3" type="ORF">OO016_04040</name>
</gene>
<reference evidence="3" key="1">
    <citation type="submission" date="2022-11" db="EMBL/GenBank/DDBJ databases">
        <title>The characterization of three novel Bacteroidetes species and genomic analysis of their roles in tidal elemental geochemical cycles.</title>
        <authorList>
            <person name="Ma K.-J."/>
        </authorList>
    </citation>
    <scope>NUCLEOTIDE SEQUENCE</scope>
    <source>
        <strain evidence="3">M415</strain>
    </source>
</reference>
<feature type="transmembrane region" description="Helical" evidence="1">
    <location>
        <begin position="51"/>
        <end position="71"/>
    </location>
</feature>
<protein>
    <submittedName>
        <fullName evidence="3">CopD family protein</fullName>
    </submittedName>
</protein>
<dbReference type="RefSeq" id="WP_266011043.1">
    <property type="nucleotide sequence ID" value="NZ_JAPFQP010000001.1"/>
</dbReference>
<feature type="transmembrane region" description="Helical" evidence="1">
    <location>
        <begin position="91"/>
        <end position="108"/>
    </location>
</feature>
<keyword evidence="1" id="KW-1133">Transmembrane helix</keyword>
<dbReference type="GO" id="GO:0016020">
    <property type="term" value="C:membrane"/>
    <property type="evidence" value="ECO:0007669"/>
    <property type="project" value="InterPro"/>
</dbReference>
<evidence type="ECO:0000256" key="1">
    <source>
        <dbReference type="SAM" id="Phobius"/>
    </source>
</evidence>
<proteinExistence type="predicted"/>
<feature type="transmembrane region" description="Helical" evidence="1">
    <location>
        <begin position="6"/>
        <end position="30"/>
    </location>
</feature>
<organism evidence="3 4">
    <name type="scientific">Lentiprolixibacter aurantiacus</name>
    <dbReference type="NCBI Taxonomy" id="2993939"/>
    <lineage>
        <taxon>Bacteria</taxon>
        <taxon>Pseudomonadati</taxon>
        <taxon>Bacteroidota</taxon>
        <taxon>Flavobacteriia</taxon>
        <taxon>Flavobacteriales</taxon>
        <taxon>Flavobacteriaceae</taxon>
        <taxon>Lentiprolixibacter</taxon>
    </lineage>
</organism>
<evidence type="ECO:0000313" key="3">
    <source>
        <dbReference type="EMBL" id="MCX2718767.1"/>
    </source>
</evidence>
<accession>A0AAE3SMJ4</accession>
<dbReference type="InterPro" id="IPR008457">
    <property type="entry name" value="Cu-R_CopD_dom"/>
</dbReference>